<evidence type="ECO:0000313" key="2">
    <source>
        <dbReference type="EMBL" id="CCD12198.1"/>
    </source>
</evidence>
<dbReference type="EMBL" id="CAEQ01000614">
    <property type="protein sequence ID" value="CCD12198.1"/>
    <property type="molecule type" value="Genomic_DNA"/>
</dbReference>
<name>F9W4V1_TRYCI</name>
<proteinExistence type="predicted"/>
<keyword evidence="3" id="KW-1185">Reference proteome</keyword>
<dbReference type="AlphaFoldDB" id="F9W4V1"/>
<dbReference type="GO" id="GO:0007035">
    <property type="term" value="P:vacuolar acidification"/>
    <property type="evidence" value="ECO:0007669"/>
    <property type="project" value="TreeGrafter"/>
</dbReference>
<reference evidence="3" key="1">
    <citation type="submission" date="2011-07" db="EMBL/GenBank/DDBJ databases">
        <title>Divergent evolution of antigenic variation in African trypanosomes.</title>
        <authorList>
            <person name="Jackson A.P."/>
            <person name="Berry A."/>
            <person name="Allison H.C."/>
            <person name="Burton P."/>
            <person name="Anderson J."/>
            <person name="Aslett M."/>
            <person name="Brown R."/>
            <person name="Corton N."/>
            <person name="Harris D."/>
            <person name="Hauser H."/>
            <person name="Gamble J."/>
            <person name="Gilderthorp R."/>
            <person name="McQuillan J."/>
            <person name="Quail M.A."/>
            <person name="Sanders M."/>
            <person name="Van Tonder A."/>
            <person name="Ginger M.L."/>
            <person name="Donelson J.E."/>
            <person name="Field M.C."/>
            <person name="Barry J.D."/>
            <person name="Berriman M."/>
            <person name="Hertz-Fowler C."/>
        </authorList>
    </citation>
    <scope>NUCLEOTIDE SEQUENCE [LARGE SCALE GENOMIC DNA]</scope>
    <source>
        <strain evidence="3">IL3000</strain>
    </source>
</reference>
<gene>
    <name evidence="2" type="ORF">TCIL3000_0_31040</name>
</gene>
<dbReference type="InterPro" id="IPR052208">
    <property type="entry name" value="DmX-like/RAVE_component"/>
</dbReference>
<feature type="region of interest" description="Disordered" evidence="1">
    <location>
        <begin position="1"/>
        <end position="22"/>
    </location>
</feature>
<dbReference type="SUPFAM" id="SSF50978">
    <property type="entry name" value="WD40 repeat-like"/>
    <property type="match status" value="1"/>
</dbReference>
<dbReference type="Gene3D" id="2.130.10.10">
    <property type="entry name" value="YVTN repeat-like/Quinoprotein amine dehydrogenase"/>
    <property type="match status" value="1"/>
</dbReference>
<evidence type="ECO:0000313" key="3">
    <source>
        <dbReference type="Proteomes" id="UP000000702"/>
    </source>
</evidence>
<dbReference type="InterPro" id="IPR036322">
    <property type="entry name" value="WD40_repeat_dom_sf"/>
</dbReference>
<dbReference type="InterPro" id="IPR015943">
    <property type="entry name" value="WD40/YVTN_repeat-like_dom_sf"/>
</dbReference>
<dbReference type="VEuPathDB" id="TriTrypDB:TcIL3000_0_31040"/>
<organism evidence="2 3">
    <name type="scientific">Trypanosoma congolense (strain IL3000)</name>
    <dbReference type="NCBI Taxonomy" id="1068625"/>
    <lineage>
        <taxon>Eukaryota</taxon>
        <taxon>Discoba</taxon>
        <taxon>Euglenozoa</taxon>
        <taxon>Kinetoplastea</taxon>
        <taxon>Metakinetoplastina</taxon>
        <taxon>Trypanosomatida</taxon>
        <taxon>Trypanosomatidae</taxon>
        <taxon>Trypanosoma</taxon>
        <taxon>Nannomonas</taxon>
    </lineage>
</organism>
<reference evidence="2 3" key="2">
    <citation type="journal article" date="2012" name="Proc. Natl. Acad. Sci. U.S.A.">
        <title>Antigenic diversity is generated by distinct evolutionary mechanisms in African trypanosome species.</title>
        <authorList>
            <person name="Jackson A.P."/>
            <person name="Berry A."/>
            <person name="Aslett M."/>
            <person name="Allison H.C."/>
            <person name="Burton P."/>
            <person name="Vavrova-Anderson J."/>
            <person name="Brown R."/>
            <person name="Browne H."/>
            <person name="Corton N."/>
            <person name="Hauser H."/>
            <person name="Gamble J."/>
            <person name="Gilderthorp R."/>
            <person name="Marcello L."/>
            <person name="McQuillan J."/>
            <person name="Otto T.D."/>
            <person name="Quail M.A."/>
            <person name="Sanders M.J."/>
            <person name="van Tonder A."/>
            <person name="Ginger M.L."/>
            <person name="Field M.C."/>
            <person name="Barry J.D."/>
            <person name="Hertz-Fowler C."/>
            <person name="Berriman M."/>
        </authorList>
    </citation>
    <scope>NUCLEOTIDE SEQUENCE [LARGE SCALE GENOMIC DNA]</scope>
    <source>
        <strain evidence="2 3">IL3000</strain>
    </source>
</reference>
<accession>F9W4V1</accession>
<comment type="caution">
    <text evidence="2">The sequence shown here is derived from an EMBL/GenBank/DDBJ whole genome shotgun (WGS) entry which is preliminary data.</text>
</comment>
<dbReference type="GO" id="GO:0043291">
    <property type="term" value="C:RAVE complex"/>
    <property type="evidence" value="ECO:0007669"/>
    <property type="project" value="TreeGrafter"/>
</dbReference>
<sequence length="236" mass="25494">MMFGPVSGEGKPESNNRKMLSNRPSLPLLDGSDVTAHPHLPFFSAPHEDGCIDLYSFTGTRCVKTFDCGSSRAATSVAYSVEGNMFVAGLMDGRVAGWRFDVTPAERAALPLFVYHVLPAGGIRTVTFCGDSQSMVAVAGFSYDTGLSDGCGAQEKESSASPLGEEGIEDLRRPEAQKTVRAGLFGFRKAAFCERSATGYLLILDLVLRPGTYACRELPFIPNMQCTWKGWRALCV</sequence>
<dbReference type="PANTHER" id="PTHR13950">
    <property type="entry name" value="RABCONNECTIN-RELATED"/>
    <property type="match status" value="1"/>
</dbReference>
<protein>
    <submittedName>
        <fullName evidence="2">WGS project CAEQ00000000 data, annotated contig 1236</fullName>
    </submittedName>
</protein>
<evidence type="ECO:0000256" key="1">
    <source>
        <dbReference type="SAM" id="MobiDB-lite"/>
    </source>
</evidence>
<dbReference type="Proteomes" id="UP000000702">
    <property type="component" value="Unassembled WGS sequence"/>
</dbReference>
<dbReference type="PANTHER" id="PTHR13950:SF9">
    <property type="entry name" value="RABCONNECTIN-3A"/>
    <property type="match status" value="1"/>
</dbReference>